<dbReference type="EMBL" id="FUYQ01000028">
    <property type="protein sequence ID" value="SKB84914.1"/>
    <property type="molecule type" value="Genomic_DNA"/>
</dbReference>
<proteinExistence type="predicted"/>
<dbReference type="PANTHER" id="PTHR42716:SF1">
    <property type="entry name" value="SLL0471 PROTEIN"/>
    <property type="match status" value="1"/>
</dbReference>
<accession>A0A1T5ELQ8</accession>
<dbReference type="Gene3D" id="3.50.50.60">
    <property type="entry name" value="FAD/NAD(P)-binding domain"/>
    <property type="match status" value="1"/>
</dbReference>
<dbReference type="InterPro" id="IPR005288">
    <property type="entry name" value="NadB"/>
</dbReference>
<dbReference type="AlphaFoldDB" id="A0A1T5ELQ8"/>
<dbReference type="GO" id="GO:0008734">
    <property type="term" value="F:L-aspartate oxidase activity"/>
    <property type="evidence" value="ECO:0007669"/>
    <property type="project" value="InterPro"/>
</dbReference>
<keyword evidence="2" id="KW-1185">Reference proteome</keyword>
<name>A0A1T5ELQ8_9BACT</name>
<organism evidence="1 2">
    <name type="scientific">Parabacteroides chartae</name>
    <dbReference type="NCBI Taxonomy" id="1037355"/>
    <lineage>
        <taxon>Bacteria</taxon>
        <taxon>Pseudomonadati</taxon>
        <taxon>Bacteroidota</taxon>
        <taxon>Bacteroidia</taxon>
        <taxon>Bacteroidales</taxon>
        <taxon>Tannerellaceae</taxon>
        <taxon>Parabacteroides</taxon>
    </lineage>
</organism>
<evidence type="ECO:0000313" key="1">
    <source>
        <dbReference type="EMBL" id="SKB84914.1"/>
    </source>
</evidence>
<dbReference type="Pfam" id="PF12831">
    <property type="entry name" value="FAD_oxidored"/>
    <property type="match status" value="1"/>
</dbReference>
<reference evidence="2" key="1">
    <citation type="submission" date="2017-02" db="EMBL/GenBank/DDBJ databases">
        <authorList>
            <person name="Varghese N."/>
            <person name="Submissions S."/>
        </authorList>
    </citation>
    <scope>NUCLEOTIDE SEQUENCE [LARGE SCALE GENOMIC DNA]</scope>
    <source>
        <strain evidence="2">DSM 24967</strain>
    </source>
</reference>
<gene>
    <name evidence="1" type="ORF">SAMN05660349_03039</name>
</gene>
<dbReference type="GO" id="GO:0009435">
    <property type="term" value="P:NAD+ biosynthetic process"/>
    <property type="evidence" value="ECO:0007669"/>
    <property type="project" value="InterPro"/>
</dbReference>
<protein>
    <submittedName>
        <fullName evidence="1">FAD dependent oxidoreductase</fullName>
    </submittedName>
</protein>
<dbReference type="Proteomes" id="UP000190852">
    <property type="component" value="Unassembled WGS sequence"/>
</dbReference>
<dbReference type="PRINTS" id="PR00411">
    <property type="entry name" value="PNDRDTASEI"/>
</dbReference>
<evidence type="ECO:0000313" key="2">
    <source>
        <dbReference type="Proteomes" id="UP000190852"/>
    </source>
</evidence>
<sequence length="574" mass="64481">MDRRNFIERLTMGGGALATSSLMGFSVPENQQTKRIKREESDQKLTADVVIIGAGLGGCAAAFSALRNNLTVVLTEETDWVGGQLTQQGVPPDEHMWIETHGAPQLYRDFRTAIRAYYKKNYPLTEQAKAVQYLNPGSGSVSKLCHEPQVAVSVLMEMMAPYISAQKLVLLTEHKVVNAAVEKDEVRSVNVKNLRNKQTVTLSGSYFVDATELGDLLPLTGTEYVTGTESKAQTNELHAPDKANPKNNQAFTMCFAIDYAPGEDWTIKKPAEYDFWKEFVPKMRIPWSGKMIGLHYSDPRTLKPKELGFHPDGRQMGSMLNLWNYRKIINRENFVPGFYKGDITIVNWPQNDYVLGDIVDVSEEVFNKHVYRAKQQSLSLLYWLQTEAPRPDGGKGWSGVRLRKDIMGTDDGLAKYPYIREARRIKALFTVLEEHVGAENRAKITGQTTGLTSAPFYDSVGVGYYHIDLHPSSDGENYLDFGSLPFQIPLGSLIPVRMKNLLPANKNIGTTHITNGCFRLHPVEWSIGEAVGMLVSYSLDKKVTPRNVRENASMLKEFQDFIRSQGIETEWKKA</sequence>
<dbReference type="InterPro" id="IPR036188">
    <property type="entry name" value="FAD/NAD-bd_sf"/>
</dbReference>
<dbReference type="PANTHER" id="PTHR42716">
    <property type="entry name" value="L-ASPARTATE OXIDASE"/>
    <property type="match status" value="1"/>
</dbReference>
<dbReference type="SUPFAM" id="SSF51905">
    <property type="entry name" value="FAD/NAD(P)-binding domain"/>
    <property type="match status" value="1"/>
</dbReference>
<dbReference type="RefSeq" id="WP_079684434.1">
    <property type="nucleotide sequence ID" value="NZ_FUYQ01000028.1"/>
</dbReference>